<keyword evidence="2" id="KW-1185">Reference proteome</keyword>
<evidence type="ECO:0000313" key="2">
    <source>
        <dbReference type="Proteomes" id="UP000683925"/>
    </source>
</evidence>
<dbReference type="AlphaFoldDB" id="A0A8S1XCS8"/>
<accession>A0A8S1XCS8</accession>
<gene>
    <name evidence="1" type="ORF">POCTA_138.1.T1170123</name>
</gene>
<protein>
    <submittedName>
        <fullName evidence="1">Uncharacterized protein</fullName>
    </submittedName>
</protein>
<organism evidence="1 2">
    <name type="scientific">Paramecium octaurelia</name>
    <dbReference type="NCBI Taxonomy" id="43137"/>
    <lineage>
        <taxon>Eukaryota</taxon>
        <taxon>Sar</taxon>
        <taxon>Alveolata</taxon>
        <taxon>Ciliophora</taxon>
        <taxon>Intramacronucleata</taxon>
        <taxon>Oligohymenophorea</taxon>
        <taxon>Peniculida</taxon>
        <taxon>Parameciidae</taxon>
        <taxon>Paramecium</taxon>
    </lineage>
</organism>
<proteinExistence type="predicted"/>
<dbReference type="EMBL" id="CAJJDP010000117">
    <property type="protein sequence ID" value="CAD8198663.1"/>
    <property type="molecule type" value="Genomic_DNA"/>
</dbReference>
<dbReference type="Proteomes" id="UP000683925">
    <property type="component" value="Unassembled WGS sequence"/>
</dbReference>
<sequence>MQLINQNCEKYFICTFVDYFDSDVHSKKRISSTLRMAIISNSANNAIRKGYILALLKFQMIFQIENNYYQMITSYFPQ</sequence>
<reference evidence="1" key="1">
    <citation type="submission" date="2021-01" db="EMBL/GenBank/DDBJ databases">
        <authorList>
            <consortium name="Genoscope - CEA"/>
            <person name="William W."/>
        </authorList>
    </citation>
    <scope>NUCLEOTIDE SEQUENCE</scope>
</reference>
<comment type="caution">
    <text evidence="1">The sequence shown here is derived from an EMBL/GenBank/DDBJ whole genome shotgun (WGS) entry which is preliminary data.</text>
</comment>
<evidence type="ECO:0000313" key="1">
    <source>
        <dbReference type="EMBL" id="CAD8198663.1"/>
    </source>
</evidence>
<name>A0A8S1XCS8_PAROT</name>